<reference evidence="1 2" key="1">
    <citation type="journal article" date="2014" name="Genome Biol. Evol.">
        <title>The genome of the myxosporean Thelohanellus kitauei shows adaptations to nutrient acquisition within its fish host.</title>
        <authorList>
            <person name="Yang Y."/>
            <person name="Xiong J."/>
            <person name="Zhou Z."/>
            <person name="Huo F."/>
            <person name="Miao W."/>
            <person name="Ran C."/>
            <person name="Liu Y."/>
            <person name="Zhang J."/>
            <person name="Feng J."/>
            <person name="Wang M."/>
            <person name="Wang M."/>
            <person name="Wang L."/>
            <person name="Yao B."/>
        </authorList>
    </citation>
    <scope>NUCLEOTIDE SEQUENCE [LARGE SCALE GENOMIC DNA]</scope>
    <source>
        <strain evidence="1">Wuqing</strain>
    </source>
</reference>
<dbReference type="Proteomes" id="UP000031668">
    <property type="component" value="Unassembled WGS sequence"/>
</dbReference>
<gene>
    <name evidence="1" type="ORF">RF11_05487</name>
</gene>
<organism evidence="1 2">
    <name type="scientific">Thelohanellus kitauei</name>
    <name type="common">Myxosporean</name>
    <dbReference type="NCBI Taxonomy" id="669202"/>
    <lineage>
        <taxon>Eukaryota</taxon>
        <taxon>Metazoa</taxon>
        <taxon>Cnidaria</taxon>
        <taxon>Myxozoa</taxon>
        <taxon>Myxosporea</taxon>
        <taxon>Bivalvulida</taxon>
        <taxon>Platysporina</taxon>
        <taxon>Myxobolidae</taxon>
        <taxon>Thelohanellus</taxon>
    </lineage>
</organism>
<sequence length="233" mass="26355">MGASQGARDSASGHVYDYEKMYVTGKRFPQFILSYRREIKWLIREINSFQLALITHWMTCMIFFQNLGPNNSTLLGFVRSEKFLSIEFDSSLVMVGSMVVCDVIAPPQTPGGNSDPVGDLEDSGAHDDFLFSQFNETEYPFWPFISCSGFVGTLLKCKPRPNFNKSWISSRGSKNLCKHTSNSEEARRVSNYSGGNRLIKIRRADSHIRSSAWALLKCLLTWDGPSRESQKLV</sequence>
<evidence type="ECO:0000313" key="2">
    <source>
        <dbReference type="Proteomes" id="UP000031668"/>
    </source>
</evidence>
<proteinExistence type="predicted"/>
<keyword evidence="2" id="KW-1185">Reference proteome</keyword>
<name>A0A0C2MSM8_THEKT</name>
<evidence type="ECO:0000313" key="1">
    <source>
        <dbReference type="EMBL" id="KII64697.1"/>
    </source>
</evidence>
<dbReference type="EMBL" id="JWZT01004123">
    <property type="protein sequence ID" value="KII64697.1"/>
    <property type="molecule type" value="Genomic_DNA"/>
</dbReference>
<protein>
    <submittedName>
        <fullName evidence="1">Uncharacterized protein</fullName>
    </submittedName>
</protein>
<comment type="caution">
    <text evidence="1">The sequence shown here is derived from an EMBL/GenBank/DDBJ whole genome shotgun (WGS) entry which is preliminary data.</text>
</comment>
<dbReference type="AlphaFoldDB" id="A0A0C2MSM8"/>
<accession>A0A0C2MSM8</accession>